<feature type="signal peptide" evidence="5">
    <location>
        <begin position="1"/>
        <end position="25"/>
    </location>
</feature>
<dbReference type="Pfam" id="PF00331">
    <property type="entry name" value="Glyco_hydro_10"/>
    <property type="match status" value="1"/>
</dbReference>
<proteinExistence type="predicted"/>
<dbReference type="PROSITE" id="PS00659">
    <property type="entry name" value="GLYCOSYL_HYDROL_F5"/>
    <property type="match status" value="1"/>
</dbReference>
<dbReference type="Gene3D" id="3.20.20.80">
    <property type="entry name" value="Glycosidases"/>
    <property type="match status" value="1"/>
</dbReference>
<keyword evidence="3" id="KW-0326">Glycosidase</keyword>
<evidence type="ECO:0000259" key="6">
    <source>
        <dbReference type="Pfam" id="PF00331"/>
    </source>
</evidence>
<sequence length="378" mass="43238">MNQLQLIRRIVLAVLLSVSSFWAIAQQWTPKQANDWYKNQPWLVGSNFLPASAINQLEMWQAESFDPKRIDKELGYAESLGMNTMRVFLHDMVWRQDAKGFKNRIDQFLALCAKHKIRPMLVLFDSCWDPQPKLGKQHAPVLGRHNSGWVQGPGAAILSDKTKWESLRSYVKDIVGTFRADKRILAWDIVNEPDNENNNSYGKNGKIKTELPNKAQLGVELVKAGFGWAREAKPTQPITSGPWKGDWSSLEKMDEMNKFLVQNSDVITFHNYGPPAEFQKRVNELKKFGRPLICTEYMARPAGSTFEGSLPIGKTEHVGMINWGFVSGKSNTIYPWDSWQKQYTAEPPVWFHDIFRENGQPYIAAETTFIRKMTGKGK</sequence>
<dbReference type="GO" id="GO:0004553">
    <property type="term" value="F:hydrolase activity, hydrolyzing O-glycosyl compounds"/>
    <property type="evidence" value="ECO:0007669"/>
    <property type="project" value="InterPro"/>
</dbReference>
<reference evidence="7 8" key="1">
    <citation type="journal article" date="2018" name="Antonie Van Leeuwenhoek">
        <title>Larkinella terrae sp. nov., isolated from soil on Jeju Island, South Korea.</title>
        <authorList>
            <person name="Ten L.N."/>
            <person name="Jeon J."/>
            <person name="Park S.J."/>
            <person name="Park S."/>
            <person name="Lee S.Y."/>
            <person name="Kim M.K."/>
            <person name="Jung H.Y."/>
        </authorList>
    </citation>
    <scope>NUCLEOTIDE SEQUENCE [LARGE SCALE GENOMIC DNA]</scope>
    <source>
        <strain evidence="7 8">KCTC 52001</strain>
    </source>
</reference>
<organism evidence="7 8">
    <name type="scientific">Larkinella terrae</name>
    <dbReference type="NCBI Taxonomy" id="2025311"/>
    <lineage>
        <taxon>Bacteria</taxon>
        <taxon>Pseudomonadati</taxon>
        <taxon>Bacteroidota</taxon>
        <taxon>Cytophagia</taxon>
        <taxon>Cytophagales</taxon>
        <taxon>Spirosomataceae</taxon>
        <taxon>Larkinella</taxon>
    </lineage>
</organism>
<keyword evidence="4" id="KW-0624">Polysaccharide degradation</keyword>
<dbReference type="EMBL" id="WJXZ01000014">
    <property type="protein sequence ID" value="MRS64304.1"/>
    <property type="molecule type" value="Genomic_DNA"/>
</dbReference>
<keyword evidence="5" id="KW-0732">Signal</keyword>
<dbReference type="GO" id="GO:0000272">
    <property type="term" value="P:polysaccharide catabolic process"/>
    <property type="evidence" value="ECO:0007669"/>
    <property type="project" value="UniProtKB-KW"/>
</dbReference>
<dbReference type="Proteomes" id="UP000441754">
    <property type="component" value="Unassembled WGS sequence"/>
</dbReference>
<evidence type="ECO:0000313" key="8">
    <source>
        <dbReference type="Proteomes" id="UP000441754"/>
    </source>
</evidence>
<dbReference type="RefSeq" id="WP_154177657.1">
    <property type="nucleotide sequence ID" value="NZ_WJXZ01000014.1"/>
</dbReference>
<protein>
    <submittedName>
        <fullName evidence="7">Cellulase family glycosylhydrolase</fullName>
    </submittedName>
</protein>
<evidence type="ECO:0000256" key="3">
    <source>
        <dbReference type="ARBA" id="ARBA00023295"/>
    </source>
</evidence>
<dbReference type="SUPFAM" id="SSF51445">
    <property type="entry name" value="(Trans)glycosidases"/>
    <property type="match status" value="1"/>
</dbReference>
<feature type="domain" description="GH10" evidence="6">
    <location>
        <begin position="144"/>
        <end position="236"/>
    </location>
</feature>
<evidence type="ECO:0000256" key="5">
    <source>
        <dbReference type="SAM" id="SignalP"/>
    </source>
</evidence>
<dbReference type="AlphaFoldDB" id="A0A7K0ER80"/>
<keyword evidence="1 7" id="KW-0378">Hydrolase</keyword>
<evidence type="ECO:0000256" key="1">
    <source>
        <dbReference type="ARBA" id="ARBA00022801"/>
    </source>
</evidence>
<comment type="caution">
    <text evidence="7">The sequence shown here is derived from an EMBL/GenBank/DDBJ whole genome shotgun (WGS) entry which is preliminary data.</text>
</comment>
<dbReference type="InterPro" id="IPR001000">
    <property type="entry name" value="GH10_dom"/>
</dbReference>
<gene>
    <name evidence="7" type="ORF">GJJ30_23605</name>
</gene>
<dbReference type="OrthoDB" id="9774262at2"/>
<keyword evidence="2" id="KW-0119">Carbohydrate metabolism</keyword>
<dbReference type="InterPro" id="IPR018087">
    <property type="entry name" value="Glyco_hydro_5_CS"/>
</dbReference>
<evidence type="ECO:0000256" key="4">
    <source>
        <dbReference type="ARBA" id="ARBA00023326"/>
    </source>
</evidence>
<feature type="chain" id="PRO_5029747717" evidence="5">
    <location>
        <begin position="26"/>
        <end position="378"/>
    </location>
</feature>
<keyword evidence="8" id="KW-1185">Reference proteome</keyword>
<accession>A0A7K0ER80</accession>
<evidence type="ECO:0000256" key="2">
    <source>
        <dbReference type="ARBA" id="ARBA00023277"/>
    </source>
</evidence>
<dbReference type="InterPro" id="IPR017853">
    <property type="entry name" value="GH"/>
</dbReference>
<evidence type="ECO:0000313" key="7">
    <source>
        <dbReference type="EMBL" id="MRS64304.1"/>
    </source>
</evidence>
<name>A0A7K0ER80_9BACT</name>